<accession>A0ABW7KY53</accession>
<evidence type="ECO:0000313" key="9">
    <source>
        <dbReference type="EMBL" id="MFH5249851.1"/>
    </source>
</evidence>
<evidence type="ECO:0000256" key="5">
    <source>
        <dbReference type="ARBA" id="ARBA00022801"/>
    </source>
</evidence>
<dbReference type="SUPFAM" id="SSF54786">
    <property type="entry name" value="YcfA/nrd intein domain"/>
    <property type="match status" value="1"/>
</dbReference>
<dbReference type="Proteomes" id="UP001609186">
    <property type="component" value="Unassembled WGS sequence"/>
</dbReference>
<organism evidence="9 10">
    <name type="scientific">Burkholderia semiarida</name>
    <dbReference type="NCBI Taxonomy" id="2843303"/>
    <lineage>
        <taxon>Bacteria</taxon>
        <taxon>Pseudomonadati</taxon>
        <taxon>Pseudomonadota</taxon>
        <taxon>Betaproteobacteria</taxon>
        <taxon>Burkholderiales</taxon>
        <taxon>Burkholderiaceae</taxon>
        <taxon>Burkholderia</taxon>
        <taxon>Burkholderia cepacia complex</taxon>
    </lineage>
</organism>
<dbReference type="Pfam" id="PF07927">
    <property type="entry name" value="HicA_toxin"/>
    <property type="match status" value="1"/>
</dbReference>
<dbReference type="Gene3D" id="3.30.920.30">
    <property type="entry name" value="Hypothetical protein"/>
    <property type="match status" value="1"/>
</dbReference>
<feature type="region of interest" description="Disordered" evidence="8">
    <location>
        <begin position="14"/>
        <end position="52"/>
    </location>
</feature>
<keyword evidence="10" id="KW-1185">Reference proteome</keyword>
<keyword evidence="7" id="KW-0346">Stress response</keyword>
<evidence type="ECO:0000256" key="7">
    <source>
        <dbReference type="ARBA" id="ARBA00023016"/>
    </source>
</evidence>
<sequence>MLEEDGWFLVRTKGSHHHFKHPTKPGLATVPHPNKDLPMGTTKSILKTAGLK</sequence>
<protein>
    <submittedName>
        <fullName evidence="9">Type II toxin-antitoxin system HicA family toxin</fullName>
    </submittedName>
</protein>
<evidence type="ECO:0000256" key="4">
    <source>
        <dbReference type="ARBA" id="ARBA00022759"/>
    </source>
</evidence>
<reference evidence="9 10" key="1">
    <citation type="submission" date="2024-10" db="EMBL/GenBank/DDBJ databases">
        <title>Burkholderia semiarida in Mexico.</title>
        <authorList>
            <person name="Estrada P."/>
        </authorList>
    </citation>
    <scope>NUCLEOTIDE SEQUENCE [LARGE SCALE GENOMIC DNA]</scope>
    <source>
        <strain evidence="9 10">CLM7-1</strain>
    </source>
</reference>
<keyword evidence="4" id="KW-0255">Endonuclease</keyword>
<evidence type="ECO:0000313" key="10">
    <source>
        <dbReference type="Proteomes" id="UP001609186"/>
    </source>
</evidence>
<comment type="similarity">
    <text evidence="1">Belongs to the HicA mRNA interferase family.</text>
</comment>
<evidence type="ECO:0000256" key="8">
    <source>
        <dbReference type="SAM" id="MobiDB-lite"/>
    </source>
</evidence>
<dbReference type="EMBL" id="JBIMPM010000002">
    <property type="protein sequence ID" value="MFH5249851.1"/>
    <property type="molecule type" value="Genomic_DNA"/>
</dbReference>
<keyword evidence="6" id="KW-0694">RNA-binding</keyword>
<keyword evidence="2" id="KW-1277">Toxin-antitoxin system</keyword>
<name>A0ABW7KY53_9BURK</name>
<evidence type="ECO:0000256" key="3">
    <source>
        <dbReference type="ARBA" id="ARBA00022722"/>
    </source>
</evidence>
<proteinExistence type="inferred from homology"/>
<comment type="caution">
    <text evidence="9">The sequence shown here is derived from an EMBL/GenBank/DDBJ whole genome shotgun (WGS) entry which is preliminary data.</text>
</comment>
<evidence type="ECO:0000256" key="6">
    <source>
        <dbReference type="ARBA" id="ARBA00022884"/>
    </source>
</evidence>
<gene>
    <name evidence="9" type="ORF">ACGTRS_01260</name>
</gene>
<evidence type="ECO:0000256" key="1">
    <source>
        <dbReference type="ARBA" id="ARBA00006620"/>
    </source>
</evidence>
<evidence type="ECO:0000256" key="2">
    <source>
        <dbReference type="ARBA" id="ARBA00022649"/>
    </source>
</evidence>
<keyword evidence="5" id="KW-0378">Hydrolase</keyword>
<dbReference type="InterPro" id="IPR012933">
    <property type="entry name" value="HicA_mRNA_interferase"/>
</dbReference>
<keyword evidence="3" id="KW-0540">Nuclease</keyword>
<dbReference type="InterPro" id="IPR038570">
    <property type="entry name" value="HicA_sf"/>
</dbReference>
<dbReference type="RefSeq" id="WP_226233012.1">
    <property type="nucleotide sequence ID" value="NZ_JBIMPM010000002.1"/>
</dbReference>
<feature type="compositionally biased region" description="Basic residues" evidence="8">
    <location>
        <begin position="14"/>
        <end position="23"/>
    </location>
</feature>